<keyword evidence="2" id="KW-1185">Reference proteome</keyword>
<protein>
    <submittedName>
        <fullName evidence="1">Uncharacterized protein</fullName>
    </submittedName>
</protein>
<dbReference type="AlphaFoldDB" id="A0A5M6DIB8"/>
<reference evidence="1 2" key="1">
    <citation type="submission" date="2019-08" db="EMBL/GenBank/DDBJ databases">
        <authorList>
            <person name="Dhanesh K."/>
            <person name="Kumar G."/>
            <person name="Sasikala C."/>
            <person name="Venkata Ramana C."/>
        </authorList>
    </citation>
    <scope>NUCLEOTIDE SEQUENCE [LARGE SCALE GENOMIC DNA]</scope>
    <source>
        <strain evidence="1 2">JC645</strain>
    </source>
</reference>
<evidence type="ECO:0000313" key="1">
    <source>
        <dbReference type="EMBL" id="KAA5547304.1"/>
    </source>
</evidence>
<sequence>MGPPSTRRGSIRDCGRIDEKKLREISGCAASRLVADVLWVHNDGDAECVYAIRPDGDTLARLVLPVQPDDVEDIATVGQRGSRPPMLYLADIGDNDCERDCVTLLRTPEPSLSQDDPDDEPKTILADYLECISVVYPDRAHDAETLLVDPVDGGIYIVTKADEGALVYQVPLNESDIPTGDPMRWVTSLSVSPISAGDISADGTHILLRSEDCGWLWRRRRGSTLAATLAEPPRCVAVRGKKQARNGEAIGFTADGKGYWTISEGKRERLCLFPLDPPISP</sequence>
<evidence type="ECO:0000313" key="2">
    <source>
        <dbReference type="Proteomes" id="UP000324479"/>
    </source>
</evidence>
<name>A0A5M6DIB8_9BACT</name>
<dbReference type="RefSeq" id="WP_150074519.1">
    <property type="nucleotide sequence ID" value="NZ_VWOX01000001.1"/>
</dbReference>
<comment type="caution">
    <text evidence="1">The sequence shown here is derived from an EMBL/GenBank/DDBJ whole genome shotgun (WGS) entry which is preliminary data.</text>
</comment>
<dbReference type="Proteomes" id="UP000324479">
    <property type="component" value="Unassembled WGS sequence"/>
</dbReference>
<organism evidence="1 2">
    <name type="scientific">Roseiconus nitratireducens</name>
    <dbReference type="NCBI Taxonomy" id="2605748"/>
    <lineage>
        <taxon>Bacteria</taxon>
        <taxon>Pseudomonadati</taxon>
        <taxon>Planctomycetota</taxon>
        <taxon>Planctomycetia</taxon>
        <taxon>Pirellulales</taxon>
        <taxon>Pirellulaceae</taxon>
        <taxon>Roseiconus</taxon>
    </lineage>
</organism>
<accession>A0A5M6DIB8</accession>
<proteinExistence type="predicted"/>
<gene>
    <name evidence="1" type="ORF">FYK55_02600</name>
</gene>
<dbReference type="EMBL" id="VWOX01000001">
    <property type="protein sequence ID" value="KAA5547304.1"/>
    <property type="molecule type" value="Genomic_DNA"/>
</dbReference>